<evidence type="ECO:0000256" key="1">
    <source>
        <dbReference type="SAM" id="MobiDB-lite"/>
    </source>
</evidence>
<dbReference type="EMBL" id="CADCUS010000327">
    <property type="protein sequence ID" value="CAA9414265.1"/>
    <property type="molecule type" value="Genomic_DNA"/>
</dbReference>
<dbReference type="AlphaFoldDB" id="A0A6J4PGT2"/>
<proteinExistence type="predicted"/>
<name>A0A6J4PGT2_9PSEU</name>
<feature type="compositionally biased region" description="Basic and acidic residues" evidence="1">
    <location>
        <begin position="88"/>
        <end position="106"/>
    </location>
</feature>
<feature type="non-terminal residue" evidence="2">
    <location>
        <position position="1"/>
    </location>
</feature>
<sequence length="151" mass="16488">GRCDPVLAPRRRPRLDRPRRAHRRHGLEAVVAARAARGGPEPGDRGRGLDRAGQALVRPDHGHGGDVVRARPRHPLDLHRRRAPARLRRPDRARQRGPVHGDDDGPRVGAGRPARADGGRPAVGLRPAPPPHPPRRARGVPAPPGHRLRDL</sequence>
<gene>
    <name evidence="2" type="ORF">AVDCRST_MAG66-2233</name>
</gene>
<feature type="compositionally biased region" description="Basic residues" evidence="1">
    <location>
        <begin position="9"/>
        <end position="25"/>
    </location>
</feature>
<feature type="compositionally biased region" description="Basic and acidic residues" evidence="1">
    <location>
        <begin position="58"/>
        <end position="78"/>
    </location>
</feature>
<reference evidence="2" key="1">
    <citation type="submission" date="2020-02" db="EMBL/GenBank/DDBJ databases">
        <authorList>
            <person name="Meier V. D."/>
        </authorList>
    </citation>
    <scope>NUCLEOTIDE SEQUENCE</scope>
    <source>
        <strain evidence="2">AVDCRST_MAG66</strain>
    </source>
</reference>
<organism evidence="2">
    <name type="scientific">uncultured Pseudonocardia sp</name>
    <dbReference type="NCBI Taxonomy" id="211455"/>
    <lineage>
        <taxon>Bacteria</taxon>
        <taxon>Bacillati</taxon>
        <taxon>Actinomycetota</taxon>
        <taxon>Actinomycetes</taxon>
        <taxon>Pseudonocardiales</taxon>
        <taxon>Pseudonocardiaceae</taxon>
        <taxon>Pseudonocardia</taxon>
        <taxon>environmental samples</taxon>
    </lineage>
</organism>
<feature type="region of interest" description="Disordered" evidence="1">
    <location>
        <begin position="1"/>
        <end position="151"/>
    </location>
</feature>
<protein>
    <submittedName>
        <fullName evidence="2">Uncharacterized protein</fullName>
    </submittedName>
</protein>
<feature type="non-terminal residue" evidence="2">
    <location>
        <position position="151"/>
    </location>
</feature>
<accession>A0A6J4PGT2</accession>
<feature type="compositionally biased region" description="Low complexity" evidence="1">
    <location>
        <begin position="28"/>
        <end position="39"/>
    </location>
</feature>
<evidence type="ECO:0000313" key="2">
    <source>
        <dbReference type="EMBL" id="CAA9414265.1"/>
    </source>
</evidence>